<proteinExistence type="predicted"/>
<evidence type="ECO:0000256" key="1">
    <source>
        <dbReference type="SAM" id="MobiDB-lite"/>
    </source>
</evidence>
<sequence>VLDEDADTKMIVEDKGNGEEGGSTAETISTAKPDINKGKGILQEPKPVKKKKKKDQDQIEKDTEVALKIQTHLDEEARTKRERQEKASKDSLAEMYDEVQAQIDADHESAIRLTHEEQKKYTVEEKS</sequence>
<feature type="non-terminal residue" evidence="2">
    <location>
        <position position="1"/>
    </location>
</feature>
<dbReference type="AlphaFoldDB" id="A0A699TK35"/>
<comment type="caution">
    <text evidence="2">The sequence shown here is derived from an EMBL/GenBank/DDBJ whole genome shotgun (WGS) entry which is preliminary data.</text>
</comment>
<feature type="compositionally biased region" description="Basic and acidic residues" evidence="1">
    <location>
        <begin position="7"/>
        <end position="18"/>
    </location>
</feature>
<accession>A0A699TK35</accession>
<evidence type="ECO:0000313" key="2">
    <source>
        <dbReference type="EMBL" id="GFD08544.1"/>
    </source>
</evidence>
<feature type="compositionally biased region" description="Basic and acidic residues" evidence="1">
    <location>
        <begin position="54"/>
        <end position="91"/>
    </location>
</feature>
<feature type="non-terminal residue" evidence="2">
    <location>
        <position position="127"/>
    </location>
</feature>
<name>A0A699TK35_TANCI</name>
<dbReference type="EMBL" id="BKCJ011239194">
    <property type="protein sequence ID" value="GFD08544.1"/>
    <property type="molecule type" value="Genomic_DNA"/>
</dbReference>
<gene>
    <name evidence="2" type="ORF">Tci_880513</name>
</gene>
<reference evidence="2" key="1">
    <citation type="journal article" date="2019" name="Sci. Rep.">
        <title>Draft genome of Tanacetum cinerariifolium, the natural source of mosquito coil.</title>
        <authorList>
            <person name="Yamashiro T."/>
            <person name="Shiraishi A."/>
            <person name="Satake H."/>
            <person name="Nakayama K."/>
        </authorList>
    </citation>
    <scope>NUCLEOTIDE SEQUENCE</scope>
</reference>
<feature type="region of interest" description="Disordered" evidence="1">
    <location>
        <begin position="1"/>
        <end position="91"/>
    </location>
</feature>
<protein>
    <submittedName>
        <fullName evidence="2">Uncharacterized protein</fullName>
    </submittedName>
</protein>
<organism evidence="2">
    <name type="scientific">Tanacetum cinerariifolium</name>
    <name type="common">Dalmatian daisy</name>
    <name type="synonym">Chrysanthemum cinerariifolium</name>
    <dbReference type="NCBI Taxonomy" id="118510"/>
    <lineage>
        <taxon>Eukaryota</taxon>
        <taxon>Viridiplantae</taxon>
        <taxon>Streptophyta</taxon>
        <taxon>Embryophyta</taxon>
        <taxon>Tracheophyta</taxon>
        <taxon>Spermatophyta</taxon>
        <taxon>Magnoliopsida</taxon>
        <taxon>eudicotyledons</taxon>
        <taxon>Gunneridae</taxon>
        <taxon>Pentapetalae</taxon>
        <taxon>asterids</taxon>
        <taxon>campanulids</taxon>
        <taxon>Asterales</taxon>
        <taxon>Asteraceae</taxon>
        <taxon>Asteroideae</taxon>
        <taxon>Anthemideae</taxon>
        <taxon>Anthemidinae</taxon>
        <taxon>Tanacetum</taxon>
    </lineage>
</organism>